<evidence type="ECO:0000256" key="2">
    <source>
        <dbReference type="ARBA" id="ARBA00023002"/>
    </source>
</evidence>
<organism evidence="3">
    <name type="scientific">marine sediment metagenome</name>
    <dbReference type="NCBI Taxonomy" id="412755"/>
    <lineage>
        <taxon>unclassified sequences</taxon>
        <taxon>metagenomes</taxon>
        <taxon>ecological metagenomes</taxon>
    </lineage>
</organism>
<accession>X0ZJY4</accession>
<evidence type="ECO:0000313" key="3">
    <source>
        <dbReference type="EMBL" id="GAG58407.1"/>
    </source>
</evidence>
<dbReference type="GO" id="GO:0016616">
    <property type="term" value="F:oxidoreductase activity, acting on the CH-OH group of donors, NAD or NADP as acceptor"/>
    <property type="evidence" value="ECO:0007669"/>
    <property type="project" value="TreeGrafter"/>
</dbReference>
<dbReference type="PANTHER" id="PTHR42760">
    <property type="entry name" value="SHORT-CHAIN DEHYDROGENASES/REDUCTASES FAMILY MEMBER"/>
    <property type="match status" value="1"/>
</dbReference>
<comment type="similarity">
    <text evidence="1">Belongs to the short-chain dehydrogenases/reductases (SDR) family.</text>
</comment>
<evidence type="ECO:0008006" key="4">
    <source>
        <dbReference type="Google" id="ProtNLM"/>
    </source>
</evidence>
<gene>
    <name evidence="3" type="ORF">S01H4_09710</name>
</gene>
<comment type="caution">
    <text evidence="3">The sequence shown here is derived from an EMBL/GenBank/DDBJ whole genome shotgun (WGS) entry which is preliminary data.</text>
</comment>
<dbReference type="EMBL" id="BART01003566">
    <property type="protein sequence ID" value="GAG58407.1"/>
    <property type="molecule type" value="Genomic_DNA"/>
</dbReference>
<dbReference type="InterPro" id="IPR002347">
    <property type="entry name" value="SDR_fam"/>
</dbReference>
<sequence length="180" mass="19990">SLWGRIDIAINNAGESHLIEATKLTESDWDRIINLDLKGTMFCAQSEAKAMIPNKYGKIINIASIAAYKIFICGFNSNDEKYQVSYSVAKAGIVHLTRSLSAEWAKYGIRVNCVSPGFTNTPVLKEERFKDILSTWISSIPMKRLAEVEDLQGAIIYLSSEVSDYMTGQDIIIDGGFVLI</sequence>
<dbReference type="PRINTS" id="PR00080">
    <property type="entry name" value="SDRFAMILY"/>
</dbReference>
<evidence type="ECO:0000256" key="1">
    <source>
        <dbReference type="ARBA" id="ARBA00006484"/>
    </source>
</evidence>
<protein>
    <recommendedName>
        <fullName evidence="4">SDR family oxidoreductase</fullName>
    </recommendedName>
</protein>
<feature type="non-terminal residue" evidence="3">
    <location>
        <position position="1"/>
    </location>
</feature>
<proteinExistence type="inferred from homology"/>
<keyword evidence="2" id="KW-0560">Oxidoreductase</keyword>
<dbReference type="PANTHER" id="PTHR42760:SF115">
    <property type="entry name" value="3-OXOACYL-[ACYL-CARRIER-PROTEIN] REDUCTASE FABG"/>
    <property type="match status" value="1"/>
</dbReference>
<dbReference type="SUPFAM" id="SSF51735">
    <property type="entry name" value="NAD(P)-binding Rossmann-fold domains"/>
    <property type="match status" value="1"/>
</dbReference>
<reference evidence="3" key="1">
    <citation type="journal article" date="2014" name="Front. Microbiol.">
        <title>High frequency of phylogenetically diverse reductive dehalogenase-homologous genes in deep subseafloor sedimentary metagenomes.</title>
        <authorList>
            <person name="Kawai M."/>
            <person name="Futagami T."/>
            <person name="Toyoda A."/>
            <person name="Takaki Y."/>
            <person name="Nishi S."/>
            <person name="Hori S."/>
            <person name="Arai W."/>
            <person name="Tsubouchi T."/>
            <person name="Morono Y."/>
            <person name="Uchiyama I."/>
            <person name="Ito T."/>
            <person name="Fujiyama A."/>
            <person name="Inagaki F."/>
            <person name="Takami H."/>
        </authorList>
    </citation>
    <scope>NUCLEOTIDE SEQUENCE</scope>
    <source>
        <strain evidence="3">Expedition CK06-06</strain>
    </source>
</reference>
<dbReference type="Pfam" id="PF13561">
    <property type="entry name" value="adh_short_C2"/>
    <property type="match status" value="1"/>
</dbReference>
<dbReference type="InterPro" id="IPR036291">
    <property type="entry name" value="NAD(P)-bd_dom_sf"/>
</dbReference>
<dbReference type="PRINTS" id="PR00081">
    <property type="entry name" value="GDHRDH"/>
</dbReference>
<name>X0ZJY4_9ZZZZ</name>
<dbReference type="AlphaFoldDB" id="X0ZJY4"/>
<dbReference type="Gene3D" id="3.40.50.720">
    <property type="entry name" value="NAD(P)-binding Rossmann-like Domain"/>
    <property type="match status" value="1"/>
</dbReference>